<gene>
    <name evidence="2" type="ordered locus">MHLP_00535</name>
</gene>
<accession>I7C5A2</accession>
<dbReference type="Proteomes" id="UP000006502">
    <property type="component" value="Chromosome"/>
</dbReference>
<dbReference type="STRING" id="1212765.MHLP_00535"/>
<dbReference type="PATRIC" id="fig|1212765.3.peg.132"/>
<dbReference type="OrthoDB" id="398069at2"/>
<organism evidence="2 3">
    <name type="scientific">Mycoplasma haematolamae (strain Purdue)</name>
    <dbReference type="NCBI Taxonomy" id="1212765"/>
    <lineage>
        <taxon>Bacteria</taxon>
        <taxon>Bacillati</taxon>
        <taxon>Mycoplasmatota</taxon>
        <taxon>Mollicutes</taxon>
        <taxon>Mycoplasmataceae</taxon>
        <taxon>Mycoplasma</taxon>
    </lineage>
</organism>
<proteinExistence type="predicted"/>
<feature type="region of interest" description="Disordered" evidence="1">
    <location>
        <begin position="294"/>
        <end position="329"/>
    </location>
</feature>
<evidence type="ECO:0000313" key="3">
    <source>
        <dbReference type="Proteomes" id="UP000006502"/>
    </source>
</evidence>
<reference evidence="3" key="2">
    <citation type="submission" date="2012-07" db="EMBL/GenBank/DDBJ databases">
        <title>Complete genome sequence of 'Candidatus Mycoplasma haemolamae'.</title>
        <authorList>
            <person name="Guimaraes A.M.S."/>
            <person name="Toth B."/>
            <person name="Santos A.P."/>
            <person name="Nascimento N.C."/>
            <person name="Sojka J.E."/>
            <person name="Messick J.B."/>
        </authorList>
    </citation>
    <scope>NUCLEOTIDE SEQUENCE [LARGE SCALE GENOMIC DNA]</scope>
    <source>
        <strain evidence="3">Purdue</strain>
    </source>
</reference>
<dbReference type="HOGENOM" id="CLU_908582_0_0_14"/>
<name>I7C5A2_MYCHA</name>
<reference evidence="2 3" key="1">
    <citation type="journal article" date="2012" name="J. Bacteriol.">
        <title>Genome Sequence of "Candidatus Mycoplasma haemolamae" Strain Purdue, a Red Blood Cell Pathogen of Alpacas (Vicugna pacos) and Llamas (Lama glama).</title>
        <authorList>
            <person name="Guimaraes A.M."/>
            <person name="Toth B."/>
            <person name="Santos A.P."/>
            <person name="do Nascimento N.C."/>
            <person name="Kritchevsky J.E."/>
            <person name="Messick J.B."/>
        </authorList>
    </citation>
    <scope>NUCLEOTIDE SEQUENCE [LARGE SCALE GENOMIC DNA]</scope>
    <source>
        <strain evidence="2 3">Purdue</strain>
    </source>
</reference>
<sequence length="329" mass="36486">MTKAKFLASLFGIGGIQGATLLSLNAHDSSKERTVITLEGSGSLYEPIKLLSKNLGQSIEVSIIPTGSSGGKESFKGSYVDFALSSFDNSQQQGKEQSQDFELASLAEDPIFFLYKKHPSCGQEVKYEDQNKQKLFSLFKGQEQQNQEFASCKFWSAFLREGGKDRSSLNKILLSNGQGQDSSSSSESSLKIREVSENNFLALETFLREGYEGSIIFFPESFLTSNKEFFDSLEHKGYKTFKTTSVSSSSQGSNLSKKLQIVLKKEKLKDKASVKDWLKKLLLQTQQLSKSLGLKHQAYHENGQGNGQQSNGQSKDVKTIIGDEGEKQR</sequence>
<evidence type="ECO:0000256" key="1">
    <source>
        <dbReference type="SAM" id="MobiDB-lite"/>
    </source>
</evidence>
<keyword evidence="3" id="KW-1185">Reference proteome</keyword>
<dbReference type="EMBL" id="CP003731">
    <property type="protein sequence ID" value="AFO51687.1"/>
    <property type="molecule type" value="Genomic_DNA"/>
</dbReference>
<dbReference type="SUPFAM" id="SSF53850">
    <property type="entry name" value="Periplasmic binding protein-like II"/>
    <property type="match status" value="1"/>
</dbReference>
<dbReference type="KEGG" id="mhl:MHLP_00535"/>
<protein>
    <recommendedName>
        <fullName evidence="4">Phosphate ABC transporter substrate-binding protein</fullName>
    </recommendedName>
</protein>
<evidence type="ECO:0008006" key="4">
    <source>
        <dbReference type="Google" id="ProtNLM"/>
    </source>
</evidence>
<evidence type="ECO:0000313" key="2">
    <source>
        <dbReference type="EMBL" id="AFO51687.1"/>
    </source>
</evidence>
<dbReference type="AlphaFoldDB" id="I7C5A2"/>